<feature type="domain" description="STAS" evidence="9">
    <location>
        <begin position="333"/>
        <end position="399"/>
    </location>
</feature>
<dbReference type="PANTHER" id="PTHR12544:SF29">
    <property type="entry name" value="GLUTAMINASE"/>
    <property type="match status" value="1"/>
</dbReference>
<feature type="binding site" evidence="7">
    <location>
        <position position="260"/>
    </location>
    <ligand>
        <name>substrate</name>
    </ligand>
</feature>
<dbReference type="STRING" id="1184609.KILIM_035_00190"/>
<feature type="binding site" evidence="7">
    <location>
        <position position="190"/>
    </location>
    <ligand>
        <name>substrate</name>
    </ligand>
</feature>
<dbReference type="HAMAP" id="MF_00313">
    <property type="entry name" value="Glutaminase"/>
    <property type="match status" value="1"/>
</dbReference>
<keyword evidence="11" id="KW-1185">Reference proteome</keyword>
<dbReference type="EC" id="3.5.1.2" evidence="3 7"/>
<dbReference type="SUPFAM" id="SSF52091">
    <property type="entry name" value="SpoIIaa-like"/>
    <property type="match status" value="1"/>
</dbReference>
<dbReference type="NCBIfam" id="TIGR03814">
    <property type="entry name" value="Gln_ase"/>
    <property type="match status" value="1"/>
</dbReference>
<comment type="similarity">
    <text evidence="1 7">Belongs to the glutaminase family.</text>
</comment>
<feature type="binding site" evidence="7">
    <location>
        <position position="63"/>
    </location>
    <ligand>
        <name>substrate</name>
    </ligand>
</feature>
<gene>
    <name evidence="7 10" type="primary">glsA</name>
    <name evidence="10" type="ORF">KILIM_035_00190</name>
</gene>
<feature type="compositionally biased region" description="Polar residues" evidence="8">
    <location>
        <begin position="414"/>
        <end position="423"/>
    </location>
</feature>
<comment type="caution">
    <text evidence="10">The sequence shown here is derived from an EMBL/GenBank/DDBJ whole genome shotgun (WGS) entry which is preliminary data.</text>
</comment>
<dbReference type="OrthoDB" id="9788822at2"/>
<proteinExistence type="inferred from homology"/>
<dbReference type="PANTHER" id="PTHR12544">
    <property type="entry name" value="GLUTAMINASE"/>
    <property type="match status" value="1"/>
</dbReference>
<comment type="subunit">
    <text evidence="2 7">Homotetramer.</text>
</comment>
<evidence type="ECO:0000256" key="7">
    <source>
        <dbReference type="HAMAP-Rule" id="MF_00313"/>
    </source>
</evidence>
<sequence length="423" mass="44701">MKVPVDDYLQQVLGECAGDEGEVADYIPELAAADPDRLAVALCVADGTVYAAGDADVRFSIQSISKPFVYALALADRGQEAVLDRVGVEPSGDAFNEISLEEDTGRPRNPMINVGAITTHALVGGDECSEQDRCEQVRAGLSAFAGRELSVDEAVFASEMETADRNLALAHLVRSHDIIAGNAHETVRGYVRQCALLVDVRDLAVMAMTLAAAGRNPLTGEQVVPEAVCRQVLSVMATCGMYDAAGDWLTNVGIPAKSGVAGGIIGALPGQVGIGTFSPRLDRFGNSARGVNVCERLSNDMGLHLMSAPPLAVAAVRESGTVEYEGQTWLHAELQGPIRFAAGESVLRALAQLEPGPEPLALDLSRVTSVDDVGRRMLLEGIRRLTLDGHDVVLVDPRDVLPDPDAGDGIRPQVRTSSPYADA</sequence>
<dbReference type="Pfam" id="PF04960">
    <property type="entry name" value="Glutaminase"/>
    <property type="match status" value="1"/>
</dbReference>
<keyword evidence="4 7" id="KW-0378">Hydrolase</keyword>
<dbReference type="NCBIfam" id="NF002134">
    <property type="entry name" value="PRK00971.1-4"/>
    <property type="match status" value="1"/>
</dbReference>
<dbReference type="InterPro" id="IPR002645">
    <property type="entry name" value="STAS_dom"/>
</dbReference>
<dbReference type="InterPro" id="IPR036513">
    <property type="entry name" value="STAS_dom_sf"/>
</dbReference>
<keyword evidence="7" id="KW-0007">Acetylation</keyword>
<evidence type="ECO:0000256" key="4">
    <source>
        <dbReference type="ARBA" id="ARBA00022801"/>
    </source>
</evidence>
<feature type="binding site" evidence="7">
    <location>
        <position position="166"/>
    </location>
    <ligand>
        <name>substrate</name>
    </ligand>
</feature>
<evidence type="ECO:0000259" key="9">
    <source>
        <dbReference type="PROSITE" id="PS50801"/>
    </source>
</evidence>
<feature type="binding site" evidence="7">
    <location>
        <position position="159"/>
    </location>
    <ligand>
        <name>substrate</name>
    </ligand>
</feature>
<dbReference type="eggNOG" id="COG2066">
    <property type="taxonomic scope" value="Bacteria"/>
</dbReference>
<organism evidence="10 11">
    <name type="scientific">Kineosphaera limosa NBRC 100340</name>
    <dbReference type="NCBI Taxonomy" id="1184609"/>
    <lineage>
        <taxon>Bacteria</taxon>
        <taxon>Bacillati</taxon>
        <taxon>Actinomycetota</taxon>
        <taxon>Actinomycetes</taxon>
        <taxon>Micrococcales</taxon>
        <taxon>Dermatophilaceae</taxon>
        <taxon>Kineosphaera</taxon>
    </lineage>
</organism>
<feature type="binding site" evidence="7">
    <location>
        <position position="242"/>
    </location>
    <ligand>
        <name>substrate</name>
    </ligand>
</feature>
<dbReference type="EMBL" id="BAHD01000035">
    <property type="protein sequence ID" value="GAB96330.1"/>
    <property type="molecule type" value="Genomic_DNA"/>
</dbReference>
<evidence type="ECO:0000256" key="3">
    <source>
        <dbReference type="ARBA" id="ARBA00012918"/>
    </source>
</evidence>
<dbReference type="InterPro" id="IPR015868">
    <property type="entry name" value="Glutaminase"/>
</dbReference>
<dbReference type="RefSeq" id="WP_006592862.1">
    <property type="nucleotide sequence ID" value="NZ_BAHD01000035.1"/>
</dbReference>
<evidence type="ECO:0000256" key="1">
    <source>
        <dbReference type="ARBA" id="ARBA00011076"/>
    </source>
</evidence>
<evidence type="ECO:0000313" key="11">
    <source>
        <dbReference type="Proteomes" id="UP000008366"/>
    </source>
</evidence>
<evidence type="ECO:0000256" key="2">
    <source>
        <dbReference type="ARBA" id="ARBA00011881"/>
    </source>
</evidence>
<name>K6WAU7_9MICO</name>
<feature type="binding site" evidence="7">
    <location>
        <position position="113"/>
    </location>
    <ligand>
        <name>substrate</name>
    </ligand>
</feature>
<comment type="catalytic activity">
    <reaction evidence="5 7">
        <text>L-glutamine + H2O = L-glutamate + NH4(+)</text>
        <dbReference type="Rhea" id="RHEA:15889"/>
        <dbReference type="ChEBI" id="CHEBI:15377"/>
        <dbReference type="ChEBI" id="CHEBI:28938"/>
        <dbReference type="ChEBI" id="CHEBI:29985"/>
        <dbReference type="ChEBI" id="CHEBI:58359"/>
        <dbReference type="EC" id="3.5.1.2"/>
    </reaction>
</comment>
<dbReference type="GO" id="GO:0006543">
    <property type="term" value="P:L-glutamine catabolic process"/>
    <property type="evidence" value="ECO:0007669"/>
    <property type="project" value="TreeGrafter"/>
</dbReference>
<dbReference type="GO" id="GO:0004359">
    <property type="term" value="F:glutaminase activity"/>
    <property type="evidence" value="ECO:0007669"/>
    <property type="project" value="UniProtKB-UniRule"/>
</dbReference>
<evidence type="ECO:0000256" key="8">
    <source>
        <dbReference type="SAM" id="MobiDB-lite"/>
    </source>
</evidence>
<dbReference type="GO" id="GO:0006537">
    <property type="term" value="P:glutamate biosynthetic process"/>
    <property type="evidence" value="ECO:0007669"/>
    <property type="project" value="TreeGrafter"/>
</dbReference>
<dbReference type="Pfam" id="PF01740">
    <property type="entry name" value="STAS"/>
    <property type="match status" value="1"/>
</dbReference>
<evidence type="ECO:0000256" key="5">
    <source>
        <dbReference type="ARBA" id="ARBA00049534"/>
    </source>
</evidence>
<accession>K6WAU7</accession>
<dbReference type="Gene3D" id="3.30.750.24">
    <property type="entry name" value="STAS domain"/>
    <property type="match status" value="1"/>
</dbReference>
<dbReference type="AlphaFoldDB" id="K6WAU7"/>
<evidence type="ECO:0000256" key="6">
    <source>
        <dbReference type="ARBA" id="ARBA00070405"/>
    </source>
</evidence>
<dbReference type="FunFam" id="3.40.710.10:FF:000005">
    <property type="entry name" value="Glutaminase"/>
    <property type="match status" value="1"/>
</dbReference>
<dbReference type="SUPFAM" id="SSF56601">
    <property type="entry name" value="beta-lactamase/transpeptidase-like"/>
    <property type="match status" value="1"/>
</dbReference>
<dbReference type="Gene3D" id="3.40.710.10">
    <property type="entry name" value="DD-peptidase/beta-lactamase superfamily"/>
    <property type="match status" value="1"/>
</dbReference>
<feature type="region of interest" description="Disordered" evidence="8">
    <location>
        <begin position="398"/>
        <end position="423"/>
    </location>
</feature>
<protein>
    <recommendedName>
        <fullName evidence="6 7">Glutaminase</fullName>
        <ecNumber evidence="3 7">3.5.1.2</ecNumber>
    </recommendedName>
</protein>
<dbReference type="Proteomes" id="UP000008366">
    <property type="component" value="Unassembled WGS sequence"/>
</dbReference>
<reference evidence="10 11" key="1">
    <citation type="submission" date="2012-08" db="EMBL/GenBank/DDBJ databases">
        <title>Whole genome shotgun sequence of Kineosphaera limosa NBRC 100340.</title>
        <authorList>
            <person name="Yoshida I."/>
            <person name="Isaki S."/>
            <person name="Hosoyama A."/>
            <person name="Tsuchikane K."/>
            <person name="Katsumata H."/>
            <person name="Ando Y."/>
            <person name="Ohji S."/>
            <person name="Hamada M."/>
            <person name="Tamura T."/>
            <person name="Yamazoe A."/>
            <person name="Yamazaki S."/>
            <person name="Fujita N."/>
        </authorList>
    </citation>
    <scope>NUCLEOTIDE SEQUENCE [LARGE SCALE GENOMIC DNA]</scope>
    <source>
        <strain evidence="10 11">NBRC 100340</strain>
    </source>
</reference>
<dbReference type="PROSITE" id="PS50801">
    <property type="entry name" value="STAS"/>
    <property type="match status" value="1"/>
</dbReference>
<evidence type="ECO:0000313" key="10">
    <source>
        <dbReference type="EMBL" id="GAB96330.1"/>
    </source>
</evidence>
<dbReference type="InterPro" id="IPR012338">
    <property type="entry name" value="Beta-lactam/transpept-like"/>
</dbReference>